<keyword evidence="3" id="KW-1185">Reference proteome</keyword>
<dbReference type="InParanoid" id="A0A0H2RTR0"/>
<protein>
    <recommendedName>
        <fullName evidence="4">WD40 repeat-like protein</fullName>
    </recommendedName>
</protein>
<dbReference type="EMBL" id="KQ085970">
    <property type="protein sequence ID" value="KLO12838.1"/>
    <property type="molecule type" value="Genomic_DNA"/>
</dbReference>
<evidence type="ECO:0000313" key="2">
    <source>
        <dbReference type="EMBL" id="KLO12838.1"/>
    </source>
</evidence>
<organism evidence="2 3">
    <name type="scientific">Schizopora paradoxa</name>
    <dbReference type="NCBI Taxonomy" id="27342"/>
    <lineage>
        <taxon>Eukaryota</taxon>
        <taxon>Fungi</taxon>
        <taxon>Dikarya</taxon>
        <taxon>Basidiomycota</taxon>
        <taxon>Agaricomycotina</taxon>
        <taxon>Agaricomycetes</taxon>
        <taxon>Hymenochaetales</taxon>
        <taxon>Schizoporaceae</taxon>
        <taxon>Schizopora</taxon>
    </lineage>
</organism>
<accession>A0A0H2RTR0</accession>
<feature type="compositionally biased region" description="Acidic residues" evidence="1">
    <location>
        <begin position="144"/>
        <end position="157"/>
    </location>
</feature>
<dbReference type="InterPro" id="IPR015943">
    <property type="entry name" value="WD40/YVTN_repeat-like_dom_sf"/>
</dbReference>
<dbReference type="Gene3D" id="2.130.10.10">
    <property type="entry name" value="YVTN repeat-like/Quinoprotein amine dehydrogenase"/>
    <property type="match status" value="1"/>
</dbReference>
<feature type="compositionally biased region" description="Acidic residues" evidence="1">
    <location>
        <begin position="39"/>
        <end position="49"/>
    </location>
</feature>
<dbReference type="PANTHER" id="PTHR19855">
    <property type="entry name" value="WD40 REPEAT PROTEIN 12, 37"/>
    <property type="match status" value="1"/>
</dbReference>
<proteinExistence type="predicted"/>
<feature type="compositionally biased region" description="Low complexity" evidence="1">
    <location>
        <begin position="158"/>
        <end position="172"/>
    </location>
</feature>
<dbReference type="PANTHER" id="PTHR19855:SF11">
    <property type="entry name" value="RIBOSOME BIOGENESIS PROTEIN WDR12"/>
    <property type="match status" value="1"/>
</dbReference>
<dbReference type="OrthoDB" id="1897642at2759"/>
<evidence type="ECO:0000313" key="3">
    <source>
        <dbReference type="Proteomes" id="UP000053477"/>
    </source>
</evidence>
<evidence type="ECO:0000256" key="1">
    <source>
        <dbReference type="SAM" id="MobiDB-lite"/>
    </source>
</evidence>
<dbReference type="SUPFAM" id="SSF50978">
    <property type="entry name" value="WD40 repeat-like"/>
    <property type="match status" value="1"/>
</dbReference>
<dbReference type="Proteomes" id="UP000053477">
    <property type="component" value="Unassembled WGS sequence"/>
</dbReference>
<sequence length="522" mass="58205">MKHTARAPNDNKRRREESEERDEKINLKLPKTELKEEGQESDNDVEEVLDGSHSNAGPSRPKRQTKGVFQMKPCPNDCLLSSPNWFKNRETLTMRVAKDLRGEGKVVVNAIFFKDGVAFDWMLDLSVKQSPKGSKEDPFKIESESSDSEVSNSDDESSSSSDSSSSASSLSSRRSNTGHDRMKRSFAFRGKTAPMQSPEVHTENVVLPKVNFGRPRRLLLRSDPFPLVSVSMSKDIQSIDKGSKKRIHDFSIPSESERGDNVQDASAFSELAVIGCKGDADQLQLLRQTKPHRKPNLISFERRPHKGGVNCLSNIGGGPSSYTVFSGGFDKTIVMWSIKRERQSFKNEITTLSVVHKACISALASDGDRLYSASGTTLFMTDIRSQAEANSSRFSTKVQQIHMHPTDKSMVVLEVADLHEQVRIYDVRIGLRGRPQMAFGHSDESKGKLLTSGSRRGATSESYFVRGYHDGLICLWDYRQANPNTIRVSQAEEPVFHTIFGASANEVWSFSGNTVGYHNVTF</sequence>
<feature type="region of interest" description="Disordered" evidence="1">
    <location>
        <begin position="129"/>
        <end position="182"/>
    </location>
</feature>
<name>A0A0H2RTR0_9AGAM</name>
<feature type="compositionally biased region" description="Basic and acidic residues" evidence="1">
    <location>
        <begin position="133"/>
        <end position="143"/>
    </location>
</feature>
<reference evidence="2 3" key="1">
    <citation type="submission" date="2015-04" db="EMBL/GenBank/DDBJ databases">
        <title>Complete genome sequence of Schizopora paradoxa KUC8140, a cosmopolitan wood degrader in East Asia.</title>
        <authorList>
            <consortium name="DOE Joint Genome Institute"/>
            <person name="Min B."/>
            <person name="Park H."/>
            <person name="Jang Y."/>
            <person name="Kim J.-J."/>
            <person name="Kim K.H."/>
            <person name="Pangilinan J."/>
            <person name="Lipzen A."/>
            <person name="Riley R."/>
            <person name="Grigoriev I.V."/>
            <person name="Spatafora J.W."/>
            <person name="Choi I.-G."/>
        </authorList>
    </citation>
    <scope>NUCLEOTIDE SEQUENCE [LARGE SCALE GENOMIC DNA]</scope>
    <source>
        <strain evidence="2 3">KUC8140</strain>
    </source>
</reference>
<dbReference type="STRING" id="27342.A0A0H2RTR0"/>
<gene>
    <name evidence="2" type="ORF">SCHPADRAFT_928980</name>
</gene>
<feature type="region of interest" description="Disordered" evidence="1">
    <location>
        <begin position="1"/>
        <end position="69"/>
    </location>
</feature>
<dbReference type="InterPro" id="IPR036322">
    <property type="entry name" value="WD40_repeat_dom_sf"/>
</dbReference>
<dbReference type="AlphaFoldDB" id="A0A0H2RTR0"/>
<feature type="compositionally biased region" description="Basic and acidic residues" evidence="1">
    <location>
        <begin position="9"/>
        <end position="38"/>
    </location>
</feature>
<evidence type="ECO:0008006" key="4">
    <source>
        <dbReference type="Google" id="ProtNLM"/>
    </source>
</evidence>